<name>A0A1B6LHW5_9HEMI</name>
<feature type="signal peptide" evidence="1">
    <location>
        <begin position="1"/>
        <end position="22"/>
    </location>
</feature>
<gene>
    <name evidence="2" type="ORF">g.4650</name>
</gene>
<proteinExistence type="predicted"/>
<organism evidence="2">
    <name type="scientific">Graphocephala atropunctata</name>
    <dbReference type="NCBI Taxonomy" id="36148"/>
    <lineage>
        <taxon>Eukaryota</taxon>
        <taxon>Metazoa</taxon>
        <taxon>Ecdysozoa</taxon>
        <taxon>Arthropoda</taxon>
        <taxon>Hexapoda</taxon>
        <taxon>Insecta</taxon>
        <taxon>Pterygota</taxon>
        <taxon>Neoptera</taxon>
        <taxon>Paraneoptera</taxon>
        <taxon>Hemiptera</taxon>
        <taxon>Auchenorrhyncha</taxon>
        <taxon>Membracoidea</taxon>
        <taxon>Cicadellidae</taxon>
        <taxon>Cicadellinae</taxon>
        <taxon>Cicadellini</taxon>
        <taxon>Graphocephala</taxon>
    </lineage>
</organism>
<feature type="chain" id="PRO_5008587420" evidence="1">
    <location>
        <begin position="23"/>
        <end position="115"/>
    </location>
</feature>
<accession>A0A1B6LHW5</accession>
<reference evidence="2" key="1">
    <citation type="submission" date="2015-11" db="EMBL/GenBank/DDBJ databases">
        <title>De novo transcriptome assembly of four potential Pierce s Disease insect vectors from Arizona vineyards.</title>
        <authorList>
            <person name="Tassone E.E."/>
        </authorList>
    </citation>
    <scope>NUCLEOTIDE SEQUENCE</scope>
</reference>
<dbReference type="EMBL" id="GEBQ01016671">
    <property type="protein sequence ID" value="JAT23306.1"/>
    <property type="molecule type" value="Transcribed_RNA"/>
</dbReference>
<protein>
    <submittedName>
        <fullName evidence="2">Uncharacterized protein</fullName>
    </submittedName>
</protein>
<sequence>MSLYVCISIFWLAVLTRPRTRADYAGALAEAEMKLKEFEVLVNAHAQDKSPCMDARRHQLLGFSLEIKQCKPLHTPYCAGSIPGLSQAIDDVIAQFNDCTNQLVVSTEMKINEKD</sequence>
<dbReference type="AlphaFoldDB" id="A0A1B6LHW5"/>
<evidence type="ECO:0000256" key="1">
    <source>
        <dbReference type="SAM" id="SignalP"/>
    </source>
</evidence>
<keyword evidence="1" id="KW-0732">Signal</keyword>
<evidence type="ECO:0000313" key="2">
    <source>
        <dbReference type="EMBL" id="JAT23306.1"/>
    </source>
</evidence>